<evidence type="ECO:0000256" key="1">
    <source>
        <dbReference type="SAM" id="MobiDB-lite"/>
    </source>
</evidence>
<sequence length="21" mass="2464">MDGMGNLNRRSRESAERAREK</sequence>
<organism evidence="2">
    <name type="scientific">Rhizophora mucronata</name>
    <name type="common">Asiatic mangrove</name>
    <dbReference type="NCBI Taxonomy" id="61149"/>
    <lineage>
        <taxon>Eukaryota</taxon>
        <taxon>Viridiplantae</taxon>
        <taxon>Streptophyta</taxon>
        <taxon>Embryophyta</taxon>
        <taxon>Tracheophyta</taxon>
        <taxon>Spermatophyta</taxon>
        <taxon>Magnoliopsida</taxon>
        <taxon>eudicotyledons</taxon>
        <taxon>Gunneridae</taxon>
        <taxon>Pentapetalae</taxon>
        <taxon>rosids</taxon>
        <taxon>fabids</taxon>
        <taxon>Malpighiales</taxon>
        <taxon>Rhizophoraceae</taxon>
        <taxon>Rhizophora</taxon>
    </lineage>
</organism>
<dbReference type="AlphaFoldDB" id="A0A2P2PH15"/>
<feature type="region of interest" description="Disordered" evidence="1">
    <location>
        <begin position="1"/>
        <end position="21"/>
    </location>
</feature>
<evidence type="ECO:0000313" key="2">
    <source>
        <dbReference type="EMBL" id="MBX53951.1"/>
    </source>
</evidence>
<accession>A0A2P2PH15</accession>
<reference evidence="2" key="1">
    <citation type="submission" date="2018-02" db="EMBL/GenBank/DDBJ databases">
        <title>Rhizophora mucronata_Transcriptome.</title>
        <authorList>
            <person name="Meera S.P."/>
            <person name="Sreeshan A."/>
            <person name="Augustine A."/>
        </authorList>
    </citation>
    <scope>NUCLEOTIDE SEQUENCE</scope>
    <source>
        <tissue evidence="2">Leaf</tissue>
    </source>
</reference>
<proteinExistence type="predicted"/>
<protein>
    <submittedName>
        <fullName evidence="2">Uncharacterized protein</fullName>
    </submittedName>
</protein>
<name>A0A2P2PH15_RHIMU</name>
<dbReference type="EMBL" id="GGEC01073467">
    <property type="protein sequence ID" value="MBX53951.1"/>
    <property type="molecule type" value="Transcribed_RNA"/>
</dbReference>
<feature type="compositionally biased region" description="Basic and acidic residues" evidence="1">
    <location>
        <begin position="10"/>
        <end position="21"/>
    </location>
</feature>